<comment type="caution">
    <text evidence="2">The sequence shown here is derived from an EMBL/GenBank/DDBJ whole genome shotgun (WGS) entry which is preliminary data.</text>
</comment>
<protein>
    <submittedName>
        <fullName evidence="2">Crp/Fnr family transcriptional regulator</fullName>
    </submittedName>
</protein>
<dbReference type="Proteomes" id="UP000633035">
    <property type="component" value="Unassembled WGS sequence"/>
</dbReference>
<dbReference type="SUPFAM" id="SSF51206">
    <property type="entry name" value="cAMP-binding domain-like"/>
    <property type="match status" value="1"/>
</dbReference>
<keyword evidence="1" id="KW-0010">Activator</keyword>
<sequence length="208" mass="24745">MREEKIMEMIAELDRGKLEDSWIRKEIFNRNEVIQKESCINEFIIVLEGVLHIENKNFHILHFFFGGDIVNKQLTKINEDNEFNLICDTEVFVVHVNREYFLNFATSKTVYLEWLIEKTLNNNKNLYSELIKNELTAEERIIYSLQHICDKAHINSEKQKIPSYMHKLKIAKYAGVFCTVLYEKLPLLIKKNILEERNGTLYLKKSKK</sequence>
<accession>A0ABS1G731</accession>
<organism evidence="2 3">
    <name type="scientific">Listeria ivanovii subsp. londoniensis</name>
    <dbReference type="NCBI Taxonomy" id="202752"/>
    <lineage>
        <taxon>Bacteria</taxon>
        <taxon>Bacillati</taxon>
        <taxon>Bacillota</taxon>
        <taxon>Bacilli</taxon>
        <taxon>Bacillales</taxon>
        <taxon>Listeriaceae</taxon>
        <taxon>Listeria</taxon>
    </lineage>
</organism>
<dbReference type="InterPro" id="IPR014710">
    <property type="entry name" value="RmlC-like_jellyroll"/>
</dbReference>
<keyword evidence="3" id="KW-1185">Reference proteome</keyword>
<evidence type="ECO:0000313" key="2">
    <source>
        <dbReference type="EMBL" id="MBK1962686.1"/>
    </source>
</evidence>
<dbReference type="InterPro" id="IPR018490">
    <property type="entry name" value="cNMP-bd_dom_sf"/>
</dbReference>
<evidence type="ECO:0000256" key="1">
    <source>
        <dbReference type="ARBA" id="ARBA00023159"/>
    </source>
</evidence>
<reference evidence="2 3" key="1">
    <citation type="submission" date="2021-01" db="EMBL/GenBank/DDBJ databases">
        <title>Listeria ivanovii strains from Norway.</title>
        <authorList>
            <person name="Fagerlund A."/>
        </authorList>
    </citation>
    <scope>NUCLEOTIDE SEQUENCE [LARGE SCALE GENOMIC DNA]</scope>
    <source>
        <strain evidence="2 3">MF6989</strain>
    </source>
</reference>
<dbReference type="RefSeq" id="WP_144242530.1">
    <property type="nucleotide sequence ID" value="NZ_CP009575.1"/>
</dbReference>
<dbReference type="Gene3D" id="2.60.120.10">
    <property type="entry name" value="Jelly Rolls"/>
    <property type="match status" value="1"/>
</dbReference>
<proteinExistence type="predicted"/>
<evidence type="ECO:0000313" key="3">
    <source>
        <dbReference type="Proteomes" id="UP000633035"/>
    </source>
</evidence>
<gene>
    <name evidence="2" type="ORF">JI642_11330</name>
</gene>
<dbReference type="EMBL" id="JAENOF010000014">
    <property type="protein sequence ID" value="MBK1962686.1"/>
    <property type="molecule type" value="Genomic_DNA"/>
</dbReference>
<name>A0ABS1G731_LISIV</name>